<comment type="catalytic activity">
    <reaction evidence="7">
        <text>acetylcholine + H2O = choline + acetate + H(+)</text>
        <dbReference type="Rhea" id="RHEA:17561"/>
        <dbReference type="ChEBI" id="CHEBI:15354"/>
        <dbReference type="ChEBI" id="CHEBI:15355"/>
        <dbReference type="ChEBI" id="CHEBI:15377"/>
        <dbReference type="ChEBI" id="CHEBI:15378"/>
        <dbReference type="ChEBI" id="CHEBI:30089"/>
        <dbReference type="EC" id="3.1.1.7"/>
    </reaction>
</comment>
<evidence type="ECO:0000256" key="10">
    <source>
        <dbReference type="SAM" id="SignalP"/>
    </source>
</evidence>
<evidence type="ECO:0000256" key="1">
    <source>
        <dbReference type="ARBA" id="ARBA00005964"/>
    </source>
</evidence>
<dbReference type="SUPFAM" id="SSF53474">
    <property type="entry name" value="alpha/beta-Hydrolases"/>
    <property type="match status" value="1"/>
</dbReference>
<evidence type="ECO:0000256" key="5">
    <source>
        <dbReference type="ARBA" id="ARBA00023157"/>
    </source>
</evidence>
<evidence type="ECO:0000256" key="3">
    <source>
        <dbReference type="ARBA" id="ARBA00022801"/>
    </source>
</evidence>
<evidence type="ECO:0000256" key="4">
    <source>
        <dbReference type="ARBA" id="ARBA00022867"/>
    </source>
</evidence>
<dbReference type="GO" id="GO:0005886">
    <property type="term" value="C:plasma membrane"/>
    <property type="evidence" value="ECO:0007669"/>
    <property type="project" value="TreeGrafter"/>
</dbReference>
<dbReference type="InterPro" id="IPR029058">
    <property type="entry name" value="AB_hydrolase_fold"/>
</dbReference>
<dbReference type="EMBL" id="GAKT01000114">
    <property type="protein sequence ID" value="JAA92948.1"/>
    <property type="molecule type" value="mRNA"/>
</dbReference>
<feature type="active site" description="Acyl-ester intermediate" evidence="8">
    <location>
        <position position="203"/>
    </location>
</feature>
<dbReference type="Pfam" id="PF00135">
    <property type="entry name" value="COesterase"/>
    <property type="match status" value="1"/>
</dbReference>
<dbReference type="PROSITE" id="PS00122">
    <property type="entry name" value="CARBOXYLESTERASE_B_1"/>
    <property type="match status" value="1"/>
</dbReference>
<dbReference type="InterPro" id="IPR000997">
    <property type="entry name" value="Cholinesterase"/>
</dbReference>
<dbReference type="AlphaFoldDB" id="T1E184"/>
<comment type="similarity">
    <text evidence="1 9">Belongs to the type-B carboxylesterase/lipase family.</text>
</comment>
<keyword evidence="3 9" id="KW-0378">Hydrolase</keyword>
<proteinExistence type="evidence at transcript level"/>
<organism evidence="12">
    <name type="scientific">Cupiennius salei</name>
    <name type="common">American wandering spider</name>
    <dbReference type="NCBI Taxonomy" id="6928"/>
    <lineage>
        <taxon>Eukaryota</taxon>
        <taxon>Metazoa</taxon>
        <taxon>Ecdysozoa</taxon>
        <taxon>Arthropoda</taxon>
        <taxon>Chelicerata</taxon>
        <taxon>Arachnida</taxon>
        <taxon>Araneae</taxon>
        <taxon>Araneomorphae</taxon>
        <taxon>Entelegynae</taxon>
        <taxon>Lycosoidea</taxon>
        <taxon>Ctenidae</taxon>
        <taxon>Cupiennius</taxon>
    </lineage>
</organism>
<dbReference type="ESTHER" id="cupsa-t1e184">
    <property type="family name" value="Cholinesterase-like"/>
</dbReference>
<dbReference type="InterPro" id="IPR019819">
    <property type="entry name" value="Carboxylesterase_B_CS"/>
</dbReference>
<evidence type="ECO:0000256" key="9">
    <source>
        <dbReference type="RuleBase" id="RU361235"/>
    </source>
</evidence>
<evidence type="ECO:0000256" key="8">
    <source>
        <dbReference type="PIRSR" id="PIRSR600997-1"/>
    </source>
</evidence>
<keyword evidence="6" id="KW-0325">Glycoprotein</keyword>
<dbReference type="FunFam" id="3.40.50.1820:FF:000029">
    <property type="entry name" value="Acetylcholinesterase"/>
    <property type="match status" value="1"/>
</dbReference>
<feature type="domain" description="Carboxylesterase type B" evidence="11">
    <location>
        <begin position="17"/>
        <end position="522"/>
    </location>
</feature>
<dbReference type="PRINTS" id="PR00878">
    <property type="entry name" value="CHOLNESTRASE"/>
</dbReference>
<dbReference type="GO" id="GO:0003990">
    <property type="term" value="F:acetylcholinesterase activity"/>
    <property type="evidence" value="ECO:0007669"/>
    <property type="project" value="UniProtKB-EC"/>
</dbReference>
<dbReference type="Gene3D" id="3.40.50.1820">
    <property type="entry name" value="alpha/beta hydrolase"/>
    <property type="match status" value="1"/>
</dbReference>
<keyword evidence="4" id="KW-0531">Neurotransmitter degradation</keyword>
<feature type="active site" description="Charge relay system" evidence="8">
    <location>
        <position position="443"/>
    </location>
</feature>
<sequence length="542" mass="60518">MKLLILLLVATLVRCDRIVTTTNGPVKGISLSPKKVEAFLGIPYAEPPVGPLRFAKPVPKSSWEETYDASELPPSCIQPLLDDFYFNPSPAGNMREDCLYLNLWVPEGGSDSKPIMLFIHGGGYLSGSSNMRVYNGANLAEHGDVIVATINYRLWILGFFSGLIEDAPGNMGMYDQIMALQWIKDNAKYFGGDPDNIVLFGESAGGYAVSALLVSPLSKGLFKRAIMQSGTAIVPPLTNAAGLQVVSQNIAGFLGCADENDTLAKNPEAVVDCLKALPSERFTDSNLLINAGPLPARIGDSILPENTNDLFRKGYFKDTEILLGINRDEGSLLFTLQMPALLGVFGERAETAEFNETSARQFVSTRVGDVSYGIEEEYFGRVRRIPGYTYVRATADLYGDLIINCGTVFHADYYSLRDNPVYFYLFDYRPDSTPLAEWMGVAHFDEIQYVFGNPMHEEFTKSENQLSRNIMDKWAAFAKTGNPNIRGRVKWPRYTCENPKYLVISKRDRVAVRPDNNRCELWRNFFQAVIDRDTLRRLKKTQ</sequence>
<evidence type="ECO:0000256" key="6">
    <source>
        <dbReference type="ARBA" id="ARBA00023180"/>
    </source>
</evidence>
<name>T1E184_CUPSA</name>
<dbReference type="InterPro" id="IPR019826">
    <property type="entry name" value="Carboxylesterase_B_AS"/>
</dbReference>
<dbReference type="EC" id="3.1.1.-" evidence="9"/>
<feature type="signal peptide" evidence="10">
    <location>
        <begin position="1"/>
        <end position="15"/>
    </location>
</feature>
<dbReference type="PANTHER" id="PTHR43918:SF4">
    <property type="entry name" value="CARBOXYLIC ESTER HYDROLASE"/>
    <property type="match status" value="1"/>
</dbReference>
<dbReference type="GO" id="GO:0019695">
    <property type="term" value="P:choline metabolic process"/>
    <property type="evidence" value="ECO:0007669"/>
    <property type="project" value="TreeGrafter"/>
</dbReference>
<reference evidence="12" key="1">
    <citation type="submission" date="2013-06" db="EMBL/GenBank/DDBJ databases">
        <title>Upstream open reading frames and Kozak regions of a set of assembled transcriptome sequences from the spider Cupiennius salei.</title>
        <authorList>
            <person name="French A.S."/>
            <person name="Li A.W."/>
            <person name="Meisner S."/>
            <person name="Torkkeli P.H."/>
        </authorList>
    </citation>
    <scope>NUCLEOTIDE SEQUENCE</scope>
    <source>
        <tissue evidence="12">Leg hypodermis</tissue>
    </source>
</reference>
<dbReference type="InterPro" id="IPR050654">
    <property type="entry name" value="AChE-related_enzymes"/>
</dbReference>
<protein>
    <recommendedName>
        <fullName evidence="9">Carboxylic ester hydrolase</fullName>
        <ecNumber evidence="9">3.1.1.-</ecNumber>
    </recommendedName>
</protein>
<evidence type="ECO:0000256" key="2">
    <source>
        <dbReference type="ARBA" id="ARBA00022487"/>
    </source>
</evidence>
<dbReference type="PANTHER" id="PTHR43918">
    <property type="entry name" value="ACETYLCHOLINESTERASE"/>
    <property type="match status" value="1"/>
</dbReference>
<evidence type="ECO:0000313" key="12">
    <source>
        <dbReference type="EMBL" id="JAA92948.1"/>
    </source>
</evidence>
<feature type="chain" id="PRO_5012677956" description="Carboxylic ester hydrolase" evidence="10">
    <location>
        <begin position="16"/>
        <end position="542"/>
    </location>
</feature>
<dbReference type="InterPro" id="IPR002018">
    <property type="entry name" value="CarbesteraseB"/>
</dbReference>
<feature type="active site" description="Charge relay system" evidence="8">
    <location>
        <position position="329"/>
    </location>
</feature>
<accession>T1E184</accession>
<dbReference type="GO" id="GO:0006581">
    <property type="term" value="P:acetylcholine catabolic process"/>
    <property type="evidence" value="ECO:0007669"/>
    <property type="project" value="TreeGrafter"/>
</dbReference>
<evidence type="ECO:0000256" key="7">
    <source>
        <dbReference type="ARBA" id="ARBA00048484"/>
    </source>
</evidence>
<keyword evidence="10" id="KW-0732">Signal</keyword>
<keyword evidence="2" id="KW-0719">Serine esterase</keyword>
<evidence type="ECO:0000259" key="11">
    <source>
        <dbReference type="Pfam" id="PF00135"/>
    </source>
</evidence>
<dbReference type="PROSITE" id="PS00941">
    <property type="entry name" value="CARBOXYLESTERASE_B_2"/>
    <property type="match status" value="1"/>
</dbReference>
<keyword evidence="5" id="KW-1015">Disulfide bond</keyword>
<dbReference type="GO" id="GO:0005615">
    <property type="term" value="C:extracellular space"/>
    <property type="evidence" value="ECO:0007669"/>
    <property type="project" value="TreeGrafter"/>
</dbReference>